<comment type="pathway">
    <text evidence="4">Cofactor biosynthesis; ubiquinone biosynthesis.</text>
</comment>
<comment type="caution">
    <text evidence="5">The sequence shown here is derived from an EMBL/GenBank/DDBJ whole genome shotgun (WGS) entry which is preliminary data.</text>
</comment>
<dbReference type="AlphaFoldDB" id="A0A0L7SXJ3"/>
<proteinExistence type="inferred from homology"/>
<reference evidence="7 8" key="1">
    <citation type="journal article" date="2015" name="Int. J. Syst. Evol. Microbiol.">
        <title>Erwinia iniecta sp. nov., isolated from Russian wheat aphids (Diuraphis noxia).</title>
        <authorList>
            <person name="Campillo T."/>
            <person name="Luna E."/>
            <person name="Portier P."/>
            <person name="Fischer-Le Saux M."/>
            <person name="Lapitan N."/>
            <person name="Tisserat N.A."/>
            <person name="Leach J.E."/>
        </authorList>
    </citation>
    <scope>NUCLEOTIDE SEQUENCE [LARGE SCALE GENOMIC DNA]</scope>
    <source>
        <strain evidence="5 8">B120</strain>
        <strain evidence="6 7">B149</strain>
    </source>
</reference>
<dbReference type="HAMAP" id="MF_01632">
    <property type="entry name" value="UbiC"/>
    <property type="match status" value="1"/>
</dbReference>
<dbReference type="EMBL" id="JRXE01000031">
    <property type="protein sequence ID" value="KOC87837.1"/>
    <property type="molecule type" value="Genomic_DNA"/>
</dbReference>
<comment type="similarity">
    <text evidence="4">Belongs to the UbiC family.</text>
</comment>
<keyword evidence="1 4" id="KW-0963">Cytoplasm</keyword>
<organism evidence="5 8">
    <name type="scientific">Winslowiella iniecta</name>
    <dbReference type="NCBI Taxonomy" id="1560201"/>
    <lineage>
        <taxon>Bacteria</taxon>
        <taxon>Pseudomonadati</taxon>
        <taxon>Pseudomonadota</taxon>
        <taxon>Gammaproteobacteria</taxon>
        <taxon>Enterobacterales</taxon>
        <taxon>Erwiniaceae</taxon>
        <taxon>Winslowiella</taxon>
    </lineage>
</organism>
<dbReference type="Pfam" id="PF04345">
    <property type="entry name" value="Chor_lyase"/>
    <property type="match status" value="1"/>
</dbReference>
<dbReference type="Proteomes" id="UP000036851">
    <property type="component" value="Unassembled WGS sequence"/>
</dbReference>
<dbReference type="STRING" id="1560201.NG42_18690"/>
<evidence type="ECO:0000313" key="5">
    <source>
        <dbReference type="EMBL" id="KOC87837.1"/>
    </source>
</evidence>
<dbReference type="InterPro" id="IPR028978">
    <property type="entry name" value="Chorismate_lyase_/UTRA_dom_sf"/>
</dbReference>
<dbReference type="UniPathway" id="UPA00232"/>
<protein>
    <recommendedName>
        <fullName evidence="4">Chorismate pyruvate-lyase</fullName>
        <shortName evidence="4">CL</shortName>
        <shortName evidence="4">CPL</shortName>
        <ecNumber evidence="4">4.1.3.40</ecNumber>
    </recommendedName>
</protein>
<dbReference type="OrthoDB" id="9789493at2"/>
<name>A0A0L7SXJ3_9GAMM</name>
<dbReference type="PANTHER" id="PTHR38683:SF1">
    <property type="entry name" value="CHORISMATE PYRUVATE-LYASE"/>
    <property type="match status" value="1"/>
</dbReference>
<dbReference type="GO" id="GO:0008813">
    <property type="term" value="F:chorismate lyase activity"/>
    <property type="evidence" value="ECO:0007669"/>
    <property type="project" value="UniProtKB-UniRule"/>
</dbReference>
<evidence type="ECO:0000256" key="4">
    <source>
        <dbReference type="HAMAP-Rule" id="MF_01632"/>
    </source>
</evidence>
<dbReference type="EMBL" id="JRXF01000031">
    <property type="protein sequence ID" value="KOC90204.1"/>
    <property type="molecule type" value="Genomic_DNA"/>
</dbReference>
<evidence type="ECO:0000313" key="6">
    <source>
        <dbReference type="EMBL" id="KOC90204.1"/>
    </source>
</evidence>
<dbReference type="SUPFAM" id="SSF64288">
    <property type="entry name" value="Chorismate lyase-like"/>
    <property type="match status" value="1"/>
</dbReference>
<evidence type="ECO:0000313" key="8">
    <source>
        <dbReference type="Proteomes" id="UP000037088"/>
    </source>
</evidence>
<comment type="catalytic activity">
    <reaction evidence="4">
        <text>chorismate = 4-hydroxybenzoate + pyruvate</text>
        <dbReference type="Rhea" id="RHEA:16505"/>
        <dbReference type="ChEBI" id="CHEBI:15361"/>
        <dbReference type="ChEBI" id="CHEBI:17879"/>
        <dbReference type="ChEBI" id="CHEBI:29748"/>
        <dbReference type="EC" id="4.1.3.40"/>
    </reaction>
</comment>
<feature type="binding site" evidence="4">
    <location>
        <position position="36"/>
    </location>
    <ligand>
        <name>substrate</name>
    </ligand>
</feature>
<dbReference type="PANTHER" id="PTHR38683">
    <property type="entry name" value="CHORISMATE PYRUVATE-LYASE"/>
    <property type="match status" value="1"/>
</dbReference>
<feature type="binding site" evidence="4">
    <location>
        <position position="157"/>
    </location>
    <ligand>
        <name>substrate</name>
    </ligand>
</feature>
<comment type="subunit">
    <text evidence="4">Monomer.</text>
</comment>
<comment type="function">
    <text evidence="4">Removes the pyruvyl group from chorismate, with concomitant aromatization of the ring, to provide 4-hydroxybenzoate (4HB) for the ubiquinone pathway.</text>
</comment>
<dbReference type="GO" id="GO:0042866">
    <property type="term" value="P:pyruvate biosynthetic process"/>
    <property type="evidence" value="ECO:0007669"/>
    <property type="project" value="UniProtKB-UniRule"/>
</dbReference>
<evidence type="ECO:0000256" key="2">
    <source>
        <dbReference type="ARBA" id="ARBA00022688"/>
    </source>
</evidence>
<dbReference type="GO" id="GO:0006744">
    <property type="term" value="P:ubiquinone biosynthetic process"/>
    <property type="evidence" value="ECO:0007669"/>
    <property type="project" value="UniProtKB-UniRule"/>
</dbReference>
<dbReference type="InterPro" id="IPR007440">
    <property type="entry name" value="Chorismate--pyruvate_lyase"/>
</dbReference>
<dbReference type="EC" id="4.1.3.40" evidence="4"/>
<keyword evidence="3 4" id="KW-0456">Lyase</keyword>
<evidence type="ECO:0000256" key="3">
    <source>
        <dbReference type="ARBA" id="ARBA00023239"/>
    </source>
</evidence>
<evidence type="ECO:0000313" key="7">
    <source>
        <dbReference type="Proteomes" id="UP000036851"/>
    </source>
</evidence>
<dbReference type="RefSeq" id="WP_052902020.1">
    <property type="nucleotide sequence ID" value="NZ_JRXE01000031.1"/>
</dbReference>
<dbReference type="Proteomes" id="UP000037088">
    <property type="component" value="Unassembled WGS sequence"/>
</dbReference>
<dbReference type="PATRIC" id="fig|1560201.3.peg.3960"/>
<accession>A0A0L7SXJ3</accession>
<evidence type="ECO:0000256" key="1">
    <source>
        <dbReference type="ARBA" id="ARBA00022490"/>
    </source>
</evidence>
<feature type="binding site" evidence="4">
    <location>
        <position position="116"/>
    </location>
    <ligand>
        <name>substrate</name>
    </ligand>
</feature>
<dbReference type="NCBIfam" id="NF008656">
    <property type="entry name" value="PRK11655.1"/>
    <property type="match status" value="1"/>
</dbReference>
<dbReference type="Gene3D" id="3.40.1410.10">
    <property type="entry name" value="Chorismate lyase-like"/>
    <property type="match status" value="1"/>
</dbReference>
<keyword evidence="4 5" id="KW-0670">Pyruvate</keyword>
<dbReference type="GO" id="GO:0005829">
    <property type="term" value="C:cytosol"/>
    <property type="evidence" value="ECO:0007669"/>
    <property type="project" value="TreeGrafter"/>
</dbReference>
<keyword evidence="2 4" id="KW-0831">Ubiquinone biosynthesis</keyword>
<comment type="subcellular location">
    <subcellularLocation>
        <location evidence="4">Cytoplasm</location>
    </subcellularLocation>
</comment>
<gene>
    <name evidence="4 5" type="primary">ubiC</name>
    <name evidence="5" type="ORF">NG42_18690</name>
    <name evidence="6" type="ORF">NG43_17485</name>
</gene>
<keyword evidence="8" id="KW-1185">Reference proteome</keyword>
<feature type="binding site" evidence="4">
    <location>
        <position position="78"/>
    </location>
    <ligand>
        <name>substrate</name>
    </ligand>
</feature>
<sequence>MSDNALTLLRAMEWLPASSPLLNAALLDWLMEEDSMTKRFERHCAKVTVEPLREGFISAAEVGEEVALLPQEQRYWLREILLFGDGVPWLAGRTIVPESTLNGPEAMLQNLGNRPLGRYLFSSSTLTRDFIEPGNVQSLWGRRSRLRLANKPLLLTELFLPAAPLYHCGSAEGSQ</sequence>